<name>A0A2U2X650_9FLAO</name>
<dbReference type="PANTHER" id="PTHR45953">
    <property type="entry name" value="IDURONATE 2-SULFATASE"/>
    <property type="match status" value="1"/>
</dbReference>
<dbReference type="InterPro" id="IPR035874">
    <property type="entry name" value="IDS"/>
</dbReference>
<dbReference type="PROSITE" id="PS00523">
    <property type="entry name" value="SULFATASE_1"/>
    <property type="match status" value="1"/>
</dbReference>
<evidence type="ECO:0000256" key="4">
    <source>
        <dbReference type="ARBA" id="ARBA00022729"/>
    </source>
</evidence>
<evidence type="ECO:0000256" key="6">
    <source>
        <dbReference type="ARBA" id="ARBA00022837"/>
    </source>
</evidence>
<dbReference type="PROSITE" id="PS00149">
    <property type="entry name" value="SULFATASE_2"/>
    <property type="match status" value="1"/>
</dbReference>
<dbReference type="Proteomes" id="UP000245375">
    <property type="component" value="Unassembled WGS sequence"/>
</dbReference>
<dbReference type="GO" id="GO:0004423">
    <property type="term" value="F:iduronate-2-sulfatase activity"/>
    <property type="evidence" value="ECO:0007669"/>
    <property type="project" value="InterPro"/>
</dbReference>
<dbReference type="CDD" id="cd16030">
    <property type="entry name" value="iduronate-2-sulfatase"/>
    <property type="match status" value="1"/>
</dbReference>
<keyword evidence="5" id="KW-0378">Hydrolase</keyword>
<sequence length="532" mass="60473">MKKTLYITSIIAAIIFTACNAKKSTTDKNSEVPAKKVTTSLKAKKNILFIAVDDLKPLLSNYGETQMITPNFDRLASMGMTFTNAHVQYAVCGPSRASVMTGANPDKTKVWDLHTDFRESAPNLMSMPEYLITQGYQTTAVGKIYHKGSSAPGHDGKSWSLPHQLPKNYDSKYGPAAFEYYQDPETKRKMAELKDEAIAKGIKKGGKQRTYVFKKLKPSSENADVSDTAYQDGLYTLTALQQLNDLEQSDKPWFLGVGYQKPHLPFVAPKKYWDLYNRDDIELAKFQQLADGTPKFAYHSFGELRAFSDIDSKLGIGDKLPEAKQRELIHGYMACISYIDAQIGILLDNLEKRNILDDTVIVLWGDHGWHLGDHTEWCKHSNFEQATRIPFMFAGPRVKENQKSHHPVNLVDLFPTVFDLANVPQSEQTDGKSLAPLLDNDTSTSIETDFAYHQYARGKRMGYSIRTDRYRYTEWHDNNYRSFGNYNQDNIVGIELYDYEKDPLETKNWADNAQYTLIAKDLKSKLKSHLTK</sequence>
<dbReference type="Gene3D" id="3.40.720.10">
    <property type="entry name" value="Alkaline Phosphatase, subunit A"/>
    <property type="match status" value="1"/>
</dbReference>
<dbReference type="InterPro" id="IPR024607">
    <property type="entry name" value="Sulfatase_CS"/>
</dbReference>
<gene>
    <name evidence="8" type="ORF">DIS18_01620</name>
</gene>
<dbReference type="SUPFAM" id="SSF53649">
    <property type="entry name" value="Alkaline phosphatase-like"/>
    <property type="match status" value="1"/>
</dbReference>
<dbReference type="Pfam" id="PF00884">
    <property type="entry name" value="Sulfatase"/>
    <property type="match status" value="1"/>
</dbReference>
<keyword evidence="9" id="KW-1185">Reference proteome</keyword>
<dbReference type="GO" id="GO:0046872">
    <property type="term" value="F:metal ion binding"/>
    <property type="evidence" value="ECO:0007669"/>
    <property type="project" value="UniProtKB-KW"/>
</dbReference>
<organism evidence="8 9">
    <name type="scientific">Algibacter marinivivus</name>
    <dbReference type="NCBI Taxonomy" id="2100723"/>
    <lineage>
        <taxon>Bacteria</taxon>
        <taxon>Pseudomonadati</taxon>
        <taxon>Bacteroidota</taxon>
        <taxon>Flavobacteriia</taxon>
        <taxon>Flavobacteriales</taxon>
        <taxon>Flavobacteriaceae</taxon>
        <taxon>Algibacter</taxon>
    </lineage>
</organism>
<evidence type="ECO:0000256" key="2">
    <source>
        <dbReference type="ARBA" id="ARBA00008779"/>
    </source>
</evidence>
<comment type="caution">
    <text evidence="8">The sequence shown here is derived from an EMBL/GenBank/DDBJ whole genome shotgun (WGS) entry which is preliminary data.</text>
</comment>
<dbReference type="GO" id="GO:0005737">
    <property type="term" value="C:cytoplasm"/>
    <property type="evidence" value="ECO:0007669"/>
    <property type="project" value="TreeGrafter"/>
</dbReference>
<evidence type="ECO:0000256" key="1">
    <source>
        <dbReference type="ARBA" id="ARBA00001913"/>
    </source>
</evidence>
<keyword evidence="6" id="KW-0106">Calcium</keyword>
<evidence type="ECO:0000313" key="9">
    <source>
        <dbReference type="Proteomes" id="UP000245375"/>
    </source>
</evidence>
<comment type="cofactor">
    <cofactor evidence="1">
        <name>Ca(2+)</name>
        <dbReference type="ChEBI" id="CHEBI:29108"/>
    </cofactor>
</comment>
<evidence type="ECO:0000256" key="5">
    <source>
        <dbReference type="ARBA" id="ARBA00022801"/>
    </source>
</evidence>
<evidence type="ECO:0000256" key="3">
    <source>
        <dbReference type="ARBA" id="ARBA00022723"/>
    </source>
</evidence>
<dbReference type="EMBL" id="QFRI01000001">
    <property type="protein sequence ID" value="PWH83277.1"/>
    <property type="molecule type" value="Genomic_DNA"/>
</dbReference>
<evidence type="ECO:0000313" key="8">
    <source>
        <dbReference type="EMBL" id="PWH83277.1"/>
    </source>
</evidence>
<dbReference type="OrthoDB" id="9763552at2"/>
<accession>A0A2U2X650</accession>
<keyword evidence="3" id="KW-0479">Metal-binding</keyword>
<dbReference type="InterPro" id="IPR017850">
    <property type="entry name" value="Alkaline_phosphatase_core_sf"/>
</dbReference>
<dbReference type="PROSITE" id="PS51257">
    <property type="entry name" value="PROKAR_LIPOPROTEIN"/>
    <property type="match status" value="1"/>
</dbReference>
<dbReference type="AlphaFoldDB" id="A0A2U2X650"/>
<reference evidence="8" key="1">
    <citation type="submission" date="2018-05" db="EMBL/GenBank/DDBJ databases">
        <title>Algibacter marinivivus sp. nov., isolated from sample around a algae.</title>
        <authorList>
            <person name="Zhong X."/>
        </authorList>
    </citation>
    <scope>NUCLEOTIDE SEQUENCE [LARGE SCALE GENOMIC DNA]</scope>
    <source>
        <strain evidence="8">ZY111</strain>
    </source>
</reference>
<dbReference type="PANTHER" id="PTHR45953:SF1">
    <property type="entry name" value="IDURONATE 2-SULFATASE"/>
    <property type="match status" value="1"/>
</dbReference>
<keyword evidence="4" id="KW-0732">Signal</keyword>
<feature type="domain" description="Sulfatase N-terminal" evidence="7">
    <location>
        <begin position="45"/>
        <end position="423"/>
    </location>
</feature>
<reference evidence="8" key="2">
    <citation type="submission" date="2018-05" db="EMBL/GenBank/DDBJ databases">
        <authorList>
            <person name="Lanie J.A."/>
            <person name="Ng W.-L."/>
            <person name="Kazmierczak K.M."/>
            <person name="Andrzejewski T.M."/>
            <person name="Davidsen T.M."/>
            <person name="Wayne K.J."/>
            <person name="Tettelin H."/>
            <person name="Glass J.I."/>
            <person name="Rusch D."/>
            <person name="Podicherti R."/>
            <person name="Tsui H.-C.T."/>
            <person name="Winkler M.E."/>
        </authorList>
    </citation>
    <scope>NUCLEOTIDE SEQUENCE [LARGE SCALE GENOMIC DNA]</scope>
    <source>
        <strain evidence="8">ZY111</strain>
    </source>
</reference>
<comment type="similarity">
    <text evidence="2">Belongs to the sulfatase family.</text>
</comment>
<dbReference type="RefSeq" id="WP_109351301.1">
    <property type="nucleotide sequence ID" value="NZ_QFRI01000001.1"/>
</dbReference>
<protein>
    <submittedName>
        <fullName evidence="8">Sulfatase</fullName>
    </submittedName>
</protein>
<dbReference type="InterPro" id="IPR000917">
    <property type="entry name" value="Sulfatase_N"/>
</dbReference>
<proteinExistence type="inferred from homology"/>
<evidence type="ECO:0000259" key="7">
    <source>
        <dbReference type="Pfam" id="PF00884"/>
    </source>
</evidence>